<sequence>MKNVTIRAAILVPLLACVWAVSAEDRPLEARDVIAAPDGAWATFLSDPAYANAYDAYGALGEVGYGQAGVDPDACRQHGSALEEAVRQAPVSIALHRARMLCAEAAGDDVSAEEAMLATGALSRLALSGNREGFWPEPARVMGPADVYALLASAGLEYRYEYFASVEPQRYYPLVVAVWDDAKNTERHLWFDYIDTANSIVREDPFSGYPLQRRQLAHGFIESLAGGGDAAALDMQAVFEFRLAGATPAVVDRLRPGADAGGVQSLSTWLLTCSLQPADRCADGLVDALLPHAEQEHAAHTALLALAYALGVGVERDHRSAEALLEAADRRWAPYGATGMLTGMWTQIVSREPLPDFLAQRVRSAQAAGDPLVAAIGAALALSETGTPQLVPEQLRALADPVNNGVGKGYALLMSYHHQRDEHFAANGWMKSASDVGDANAQVAAGAALLAAASTAAQRREARALIERGAQGGSALGARRRAHHSMMAGEWAQAEGWLLGAVQAGDVDSILLLANLYEYARPGVHGDPRQAADAYRSLSQQVDSAEARRRLAEMAIAGRGMDKDLVQADAWLRVDAEKGDGASATRLGYALLTGELGARDEAQGKRWLEQAIGQSYAPAYVAYGGWYFYQSDNTLDSRRRGLELWRQGAEAGESTARNNFAWGLCTAPESELFDPSRGREMAIPLLEDENRTAWMDTVAACHAAAGEYERAVALQEEAIEVLPAEAAEAGFDEDGFHARLALYRQGKRYVEPHRVQAGAR</sequence>
<evidence type="ECO:0000313" key="3">
    <source>
        <dbReference type="Proteomes" id="UP001156831"/>
    </source>
</evidence>
<dbReference type="PANTHER" id="PTHR11102:SF160">
    <property type="entry name" value="ERAD-ASSOCIATED E3 UBIQUITIN-PROTEIN LIGASE COMPONENT HRD3"/>
    <property type="match status" value="1"/>
</dbReference>
<dbReference type="PANTHER" id="PTHR11102">
    <property type="entry name" value="SEL-1-LIKE PROTEIN"/>
    <property type="match status" value="1"/>
</dbReference>
<evidence type="ECO:0000313" key="2">
    <source>
        <dbReference type="EMBL" id="MDH5830423.1"/>
    </source>
</evidence>
<dbReference type="RefSeq" id="WP_280601078.1">
    <property type="nucleotide sequence ID" value="NZ_JARXRN010000021.1"/>
</dbReference>
<reference evidence="2 3" key="1">
    <citation type="submission" date="2023-04" db="EMBL/GenBank/DDBJ databases">
        <title>Luteimonas sp. M1R5S18.</title>
        <authorList>
            <person name="Sun J.-Q."/>
        </authorList>
    </citation>
    <scope>NUCLEOTIDE SEQUENCE [LARGE SCALE GENOMIC DNA]</scope>
    <source>
        <strain evidence="2 3">M1R5S18</strain>
    </source>
</reference>
<organism evidence="2 3">
    <name type="scientific">Luteimonas rhizosphaericola</name>
    <dbReference type="NCBI Taxonomy" id="3042024"/>
    <lineage>
        <taxon>Bacteria</taxon>
        <taxon>Pseudomonadati</taxon>
        <taxon>Pseudomonadota</taxon>
        <taxon>Gammaproteobacteria</taxon>
        <taxon>Lysobacterales</taxon>
        <taxon>Lysobacteraceae</taxon>
        <taxon>Luteimonas</taxon>
    </lineage>
</organism>
<feature type="chain" id="PRO_5045564891" evidence="1">
    <location>
        <begin position="24"/>
        <end position="760"/>
    </location>
</feature>
<keyword evidence="3" id="KW-1185">Reference proteome</keyword>
<dbReference type="InterPro" id="IPR006597">
    <property type="entry name" value="Sel1-like"/>
</dbReference>
<accession>A0ABT6JID3</accession>
<name>A0ABT6JID3_9GAMM</name>
<feature type="signal peptide" evidence="1">
    <location>
        <begin position="1"/>
        <end position="23"/>
    </location>
</feature>
<gene>
    <name evidence="2" type="ORF">QFW80_07830</name>
</gene>
<comment type="caution">
    <text evidence="2">The sequence shown here is derived from an EMBL/GenBank/DDBJ whole genome shotgun (WGS) entry which is preliminary data.</text>
</comment>
<protein>
    <submittedName>
        <fullName evidence="2">Tetratricopeptide repeat protein</fullName>
    </submittedName>
</protein>
<dbReference type="InterPro" id="IPR011990">
    <property type="entry name" value="TPR-like_helical_dom_sf"/>
</dbReference>
<dbReference type="SUPFAM" id="SSF81901">
    <property type="entry name" value="HCP-like"/>
    <property type="match status" value="2"/>
</dbReference>
<evidence type="ECO:0000256" key="1">
    <source>
        <dbReference type="SAM" id="SignalP"/>
    </source>
</evidence>
<dbReference type="EMBL" id="JARXRN010000021">
    <property type="protein sequence ID" value="MDH5830423.1"/>
    <property type="molecule type" value="Genomic_DNA"/>
</dbReference>
<dbReference type="SMART" id="SM00671">
    <property type="entry name" value="SEL1"/>
    <property type="match status" value="6"/>
</dbReference>
<proteinExistence type="predicted"/>
<dbReference type="Gene3D" id="1.25.40.10">
    <property type="entry name" value="Tetratricopeptide repeat domain"/>
    <property type="match status" value="1"/>
</dbReference>
<dbReference type="Proteomes" id="UP001156831">
    <property type="component" value="Unassembled WGS sequence"/>
</dbReference>
<keyword evidence="1" id="KW-0732">Signal</keyword>
<dbReference type="InterPro" id="IPR050767">
    <property type="entry name" value="Sel1_AlgK"/>
</dbReference>